<comment type="caution">
    <text evidence="1">The sequence shown here is derived from an EMBL/GenBank/DDBJ whole genome shotgun (WGS) entry which is preliminary data.</text>
</comment>
<dbReference type="Proteomes" id="UP001165121">
    <property type="component" value="Unassembled WGS sequence"/>
</dbReference>
<gene>
    <name evidence="1" type="ORF">Pfra01_000723800</name>
</gene>
<reference evidence="1" key="1">
    <citation type="submission" date="2023-04" db="EMBL/GenBank/DDBJ databases">
        <title>Phytophthora fragariaefolia NBRC 109709.</title>
        <authorList>
            <person name="Ichikawa N."/>
            <person name="Sato H."/>
            <person name="Tonouchi N."/>
        </authorList>
    </citation>
    <scope>NUCLEOTIDE SEQUENCE</scope>
    <source>
        <strain evidence="1">NBRC 109709</strain>
    </source>
</reference>
<protein>
    <submittedName>
        <fullName evidence="1">Unnamed protein product</fullName>
    </submittedName>
</protein>
<dbReference type="OrthoDB" id="142967at2759"/>
<dbReference type="EMBL" id="BSXT01000633">
    <property type="protein sequence ID" value="GMF31475.1"/>
    <property type="molecule type" value="Genomic_DNA"/>
</dbReference>
<evidence type="ECO:0000313" key="2">
    <source>
        <dbReference type="Proteomes" id="UP001165121"/>
    </source>
</evidence>
<proteinExistence type="predicted"/>
<keyword evidence="2" id="KW-1185">Reference proteome</keyword>
<evidence type="ECO:0000313" key="1">
    <source>
        <dbReference type="EMBL" id="GMF31475.1"/>
    </source>
</evidence>
<organism evidence="1 2">
    <name type="scientific">Phytophthora fragariaefolia</name>
    <dbReference type="NCBI Taxonomy" id="1490495"/>
    <lineage>
        <taxon>Eukaryota</taxon>
        <taxon>Sar</taxon>
        <taxon>Stramenopiles</taxon>
        <taxon>Oomycota</taxon>
        <taxon>Peronosporomycetes</taxon>
        <taxon>Peronosporales</taxon>
        <taxon>Peronosporaceae</taxon>
        <taxon>Phytophthora</taxon>
    </lineage>
</organism>
<sequence length="88" mass="8912">MLSKAVDAAVPALATYAGQPTAAVPARAAIKTLTGVGVYDSYSDKEGGRISVDDVKKAAKSALGYAPGRGIIIDVVDAGDQYLLSKAT</sequence>
<name>A0A9W6UD85_9STRA</name>
<dbReference type="AlphaFoldDB" id="A0A9W6UD85"/>
<accession>A0A9W6UD85</accession>